<accession>A0ABQ0CQL1</accession>
<evidence type="ECO:0000256" key="3">
    <source>
        <dbReference type="ARBA" id="ARBA00023157"/>
    </source>
</evidence>
<organism evidence="5 6">
    <name type="scientific">Epichloe bromicola</name>
    <dbReference type="NCBI Taxonomy" id="79588"/>
    <lineage>
        <taxon>Eukaryota</taxon>
        <taxon>Fungi</taxon>
        <taxon>Dikarya</taxon>
        <taxon>Ascomycota</taxon>
        <taxon>Pezizomycotina</taxon>
        <taxon>Sordariomycetes</taxon>
        <taxon>Hypocreomycetidae</taxon>
        <taxon>Hypocreales</taxon>
        <taxon>Clavicipitaceae</taxon>
        <taxon>Epichloe</taxon>
    </lineage>
</organism>
<evidence type="ECO:0000313" key="6">
    <source>
        <dbReference type="Proteomes" id="UP001562357"/>
    </source>
</evidence>
<keyword evidence="6" id="KW-1185">Reference proteome</keyword>
<evidence type="ECO:0000313" key="5">
    <source>
        <dbReference type="EMBL" id="GAB0135732.1"/>
    </source>
</evidence>
<protein>
    <submittedName>
        <fullName evidence="5">Beta ketoadipyl CoA thiolase, th1</fullName>
    </submittedName>
</protein>
<comment type="subcellular location">
    <subcellularLocation>
        <location evidence="1">Cell envelope</location>
    </subcellularLocation>
</comment>
<feature type="signal peptide" evidence="4">
    <location>
        <begin position="1"/>
        <end position="17"/>
    </location>
</feature>
<dbReference type="PANTHER" id="PTHR42341">
    <property type="entry name" value="HYDROPHOBIN"/>
    <property type="match status" value="1"/>
</dbReference>
<evidence type="ECO:0000256" key="2">
    <source>
        <dbReference type="ARBA" id="ARBA00009576"/>
    </source>
</evidence>
<keyword evidence="4" id="KW-0732">Signal</keyword>
<gene>
    <name evidence="5" type="primary">g4059</name>
    <name evidence="5" type="ORF">EsDP_00004059</name>
</gene>
<sequence>MHAFIITIIAMAGFAVAAPTLEVRGEVCSDVLYSVAQCCATNVLNVAALDCKTPQSANSVEEFKSACSGGKAMCCSIPAASLGVLCREA</sequence>
<dbReference type="InterPro" id="IPR036686">
    <property type="entry name" value="Class_II_Hydrophobin_sf"/>
</dbReference>
<dbReference type="InterPro" id="IPR010636">
    <property type="entry name" value="Class_II_hydrophobin"/>
</dbReference>
<evidence type="ECO:0000256" key="4">
    <source>
        <dbReference type="SAM" id="SignalP"/>
    </source>
</evidence>
<name>A0ABQ0CQL1_9HYPO</name>
<comment type="caution">
    <text evidence="5">The sequence shown here is derived from an EMBL/GenBank/DDBJ whole genome shotgun (WGS) entry which is preliminary data.</text>
</comment>
<feature type="chain" id="PRO_5046376327" evidence="4">
    <location>
        <begin position="18"/>
        <end position="89"/>
    </location>
</feature>
<dbReference type="Gene3D" id="3.20.120.10">
    <property type="entry name" value="Hydrophobin"/>
    <property type="match status" value="1"/>
</dbReference>
<proteinExistence type="inferred from homology"/>
<dbReference type="Proteomes" id="UP001562357">
    <property type="component" value="Unassembled WGS sequence"/>
</dbReference>
<dbReference type="Pfam" id="PF06766">
    <property type="entry name" value="Hydrophobin_2"/>
    <property type="match status" value="1"/>
</dbReference>
<dbReference type="CDD" id="cd23508">
    <property type="entry name" value="hydrophobin_II"/>
    <property type="match status" value="1"/>
</dbReference>
<dbReference type="EMBL" id="BAAFGZ010000146">
    <property type="protein sequence ID" value="GAB0135732.1"/>
    <property type="molecule type" value="Genomic_DNA"/>
</dbReference>
<dbReference type="SUPFAM" id="SSF101751">
    <property type="entry name" value="Hydrophobin II, HfbII"/>
    <property type="match status" value="1"/>
</dbReference>
<keyword evidence="3" id="KW-1015">Disulfide bond</keyword>
<comment type="similarity">
    <text evidence="2">Belongs to the cerato-ulmin hydrophobin family.</text>
</comment>
<dbReference type="PANTHER" id="PTHR42341:SF1">
    <property type="entry name" value="HYDROPHOBIN"/>
    <property type="match status" value="1"/>
</dbReference>
<reference evidence="6" key="1">
    <citation type="submission" date="2024-06" db="EMBL/GenBank/DDBJ databases">
        <title>Draft Genome Sequences of Epichloe bromicola Strains Isolated from Elymus ciliaris.</title>
        <authorList>
            <consortium name="Epichloe bromicola genome sequencing consortium"/>
            <person name="Miura A."/>
            <person name="Imano S."/>
            <person name="Ashida A."/>
            <person name="Sato I."/>
            <person name="Chiba S."/>
            <person name="Tanaka A."/>
            <person name="Camagna M."/>
            <person name="Takemoto D."/>
        </authorList>
    </citation>
    <scope>NUCLEOTIDE SEQUENCE [LARGE SCALE GENOMIC DNA]</scope>
    <source>
        <strain evidence="6">DP</strain>
    </source>
</reference>
<evidence type="ECO:0000256" key="1">
    <source>
        <dbReference type="ARBA" id="ARBA00004196"/>
    </source>
</evidence>